<dbReference type="Pfam" id="PF04233">
    <property type="entry name" value="Phage_Mu_F"/>
    <property type="match status" value="1"/>
</dbReference>
<evidence type="ECO:0000313" key="3">
    <source>
        <dbReference type="Proteomes" id="UP001252875"/>
    </source>
</evidence>
<feature type="domain" description="Phage head morphogenesis" evidence="1">
    <location>
        <begin position="256"/>
        <end position="354"/>
    </location>
</feature>
<dbReference type="Proteomes" id="UP001252875">
    <property type="component" value="Unassembled WGS sequence"/>
</dbReference>
<reference evidence="2 3" key="1">
    <citation type="submission" date="2023-03" db="EMBL/GenBank/DDBJ databases">
        <authorList>
            <person name="Shen W."/>
            <person name="Cai J."/>
        </authorList>
    </citation>
    <scope>NUCLEOTIDE SEQUENCE [LARGE SCALE GENOMIC DNA]</scope>
    <source>
        <strain evidence="2 3">D6-4</strain>
    </source>
</reference>
<dbReference type="InterPro" id="IPR006528">
    <property type="entry name" value="Phage_head_morphogenesis_dom"/>
</dbReference>
<accession>A0ABU3F0D6</accession>
<protein>
    <submittedName>
        <fullName evidence="2">Minor capsid protein</fullName>
    </submittedName>
</protein>
<name>A0ABU3F0D6_9ENTE</name>
<dbReference type="RefSeq" id="WP_311822638.1">
    <property type="nucleotide sequence ID" value="NZ_JARPYF010000006.1"/>
</dbReference>
<keyword evidence="3" id="KW-1185">Reference proteome</keyword>
<organism evidence="2 3">
    <name type="scientific">Enterococcus hulanensis</name>
    <dbReference type="NCBI Taxonomy" id="2559929"/>
    <lineage>
        <taxon>Bacteria</taxon>
        <taxon>Bacillati</taxon>
        <taxon>Bacillota</taxon>
        <taxon>Bacilli</taxon>
        <taxon>Lactobacillales</taxon>
        <taxon>Enterococcaceae</taxon>
        <taxon>Enterococcus</taxon>
    </lineage>
</organism>
<sequence length="462" mass="53800">MAQKKQKQNDSYWLNRGIKQEKKINDAAQKVEQKVISAYRQAQSYLTRQTRNLFNRTKQRSGMDEEETRALLNQTVQPDELVELRKLAGDVSNPNLQASARKRLNGLAFKERITRAEDLKAKSFLVSKQIADVQLDKSTEFYVDVIHDSYNEATAEAVIQQIEQAKNDSIINVWDGQKYNSKIERYKQAQERGVPIEVWNDLKYRKTDYEFKELSTKYTKNILDSHWHGSNYSKRLWKDTEALAKRLEELFTVESMTGMSEFEMARTIASEFDRSIGVAQRLIRTEANYMANQAKLKAWRDRGVKEYRLIAVLDFRTSKICQGKDGKIYLVSEAVVNGAAGTYPPFHPWCRTVAVAVIGKRSLTGKRTANDPIGGKTMPIEQRDTYDDWMKKLKGKYSDREVENQKKKVINRKKDLLEYKQLKSVLGKDETPETLDDYQDIKYGNKKSWHDLKKKYRDKRNN</sequence>
<gene>
    <name evidence="2" type="ORF">P7D85_11295</name>
</gene>
<comment type="caution">
    <text evidence="2">The sequence shown here is derived from an EMBL/GenBank/DDBJ whole genome shotgun (WGS) entry which is preliminary data.</text>
</comment>
<evidence type="ECO:0000313" key="2">
    <source>
        <dbReference type="EMBL" id="MDT2600362.1"/>
    </source>
</evidence>
<dbReference type="NCBIfam" id="TIGR01641">
    <property type="entry name" value="phageSPP1_gp7"/>
    <property type="match status" value="1"/>
</dbReference>
<proteinExistence type="predicted"/>
<evidence type="ECO:0000259" key="1">
    <source>
        <dbReference type="Pfam" id="PF04233"/>
    </source>
</evidence>
<dbReference type="EMBL" id="JARPYI010000006">
    <property type="protein sequence ID" value="MDT2600362.1"/>
    <property type="molecule type" value="Genomic_DNA"/>
</dbReference>